<evidence type="ECO:0000256" key="2">
    <source>
        <dbReference type="SAM" id="MobiDB-lite"/>
    </source>
</evidence>
<protein>
    <submittedName>
        <fullName evidence="4">Peptidase family protein c78</fullName>
    </submittedName>
</protein>
<dbReference type="GO" id="GO:0005783">
    <property type="term" value="C:endoplasmic reticulum"/>
    <property type="evidence" value="ECO:0007669"/>
    <property type="project" value="TreeGrafter"/>
</dbReference>
<comment type="caution">
    <text evidence="4">The sequence shown here is derived from an EMBL/GenBank/DDBJ whole genome shotgun (WGS) entry which is preliminary data.</text>
</comment>
<sequence>MALSVSLGLFKGLPVNEEGQAGRKIARCLFAFKDEANGPKWICSYRTLIGGAKELASAHTVPNYLQPCGVLTTGIDNDDELKDLLPSSMLGQELHVFKWDPEKEDNPSLQEAVQCFVMTLQNGKCEMKEVPATDITWIEDDMAEVGRRGYTPIATSLLATVPLNTSGDVELSRELLGPKKIEVLPQPLRNAATTFLREQLVQFLDVQNEALSMDLTDIPIPRVATNGSEPGYAHLTFGATKEYKKHALIYTVPREEEAEDESIADLQVVLQTTCVAPTEIVGDEPTEELAEVTLQALRHVATLSFGSESLLNQATVYINSEERSIVKDAEQDVTVSKSPSKGKGNAKGGKGKSASSRSKKPAAPKPVKTQESSVVALVKSEVPVEISIGDFTRNVYLTVNLDKVSGKINVGVSNAADNAKTDEIEKVKISIISKAFVPSEDMHEPVFPFGSATFNLLGLMQNADGAVAECVTDTNPASHLKLLFSSKELCDRNVLISPHLDCAMFPQWISNKTSKASLVKGLYQYYHYLQGGKNDSGWGCCYRSIQMVASWYLLQYHTIRPVPTHDEIQKYLQEKDPSHVGMVVGSATWIGTVEAGYFINWYLKYDAKTFYLSDVNDFRNYNSVIANHFQKVGSPIIMGAGMFAYVILGICMGAQTGDVAYLIADPHYVGEDSIKSIKTKGAMAWKKIDFISKAANGSFINLCCPQLDRYDD</sequence>
<keyword evidence="1" id="KW-0378">Hydrolase</keyword>
<keyword evidence="5" id="KW-1185">Reference proteome</keyword>
<feature type="domain" description="UFSP1/2/DUB catalytic" evidence="3">
    <location>
        <begin position="515"/>
        <end position="703"/>
    </location>
</feature>
<feature type="region of interest" description="Disordered" evidence="2">
    <location>
        <begin position="329"/>
        <end position="367"/>
    </location>
</feature>
<dbReference type="Proteomes" id="UP000236319">
    <property type="component" value="Unassembled WGS sequence"/>
</dbReference>
<dbReference type="VEuPathDB" id="PiroplasmaDB:BOVATA_001180"/>
<reference evidence="4 5" key="1">
    <citation type="journal article" date="2017" name="BMC Genomics">
        <title>Whole-genome assembly of Babesia ovata and comparative genomics between closely related pathogens.</title>
        <authorList>
            <person name="Yamagishi J."/>
            <person name="Asada M."/>
            <person name="Hakimi H."/>
            <person name="Tanaka T.Q."/>
            <person name="Sugimoto C."/>
            <person name="Kawazu S."/>
        </authorList>
    </citation>
    <scope>NUCLEOTIDE SEQUENCE [LARGE SCALE GENOMIC DNA]</scope>
    <source>
        <strain evidence="4 5">Miyake</strain>
    </source>
</reference>
<dbReference type="EMBL" id="BDSA01000001">
    <property type="protein sequence ID" value="GBE58625.1"/>
    <property type="molecule type" value="Genomic_DNA"/>
</dbReference>
<evidence type="ECO:0000313" key="5">
    <source>
        <dbReference type="Proteomes" id="UP000236319"/>
    </source>
</evidence>
<evidence type="ECO:0000256" key="1">
    <source>
        <dbReference type="ARBA" id="ARBA00022801"/>
    </source>
</evidence>
<dbReference type="PANTHER" id="PTHR48153">
    <property type="entry name" value="UFM1-SPECIFIC PROTEASE 2"/>
    <property type="match status" value="1"/>
</dbReference>
<dbReference type="PANTHER" id="PTHR48153:SF2">
    <property type="entry name" value="UFM1-SPECIFIC PROTEASE 2"/>
    <property type="match status" value="1"/>
</dbReference>
<dbReference type="GO" id="GO:0005634">
    <property type="term" value="C:nucleus"/>
    <property type="evidence" value="ECO:0007669"/>
    <property type="project" value="TreeGrafter"/>
</dbReference>
<dbReference type="InterPro" id="IPR038765">
    <property type="entry name" value="Papain-like_cys_pep_sf"/>
</dbReference>
<dbReference type="GeneID" id="39872395"/>
<dbReference type="GO" id="GO:0071567">
    <property type="term" value="F:deUFMylase activity"/>
    <property type="evidence" value="ECO:0007669"/>
    <property type="project" value="TreeGrafter"/>
</dbReference>
<dbReference type="RefSeq" id="XP_028864868.1">
    <property type="nucleotide sequence ID" value="XM_029009035.1"/>
</dbReference>
<dbReference type="SUPFAM" id="SSF54001">
    <property type="entry name" value="Cysteine proteinases"/>
    <property type="match status" value="1"/>
</dbReference>
<dbReference type="AlphaFoldDB" id="A0A2H6K6K9"/>
<organism evidence="4 5">
    <name type="scientific">Babesia ovata</name>
    <dbReference type="NCBI Taxonomy" id="189622"/>
    <lineage>
        <taxon>Eukaryota</taxon>
        <taxon>Sar</taxon>
        <taxon>Alveolata</taxon>
        <taxon>Apicomplexa</taxon>
        <taxon>Aconoidasida</taxon>
        <taxon>Piroplasmida</taxon>
        <taxon>Babesiidae</taxon>
        <taxon>Babesia</taxon>
    </lineage>
</organism>
<dbReference type="GO" id="GO:0006508">
    <property type="term" value="P:proteolysis"/>
    <property type="evidence" value="ECO:0007669"/>
    <property type="project" value="TreeGrafter"/>
</dbReference>
<gene>
    <name evidence="4" type="ORF">BOVATA_001180</name>
</gene>
<dbReference type="InterPro" id="IPR012462">
    <property type="entry name" value="UFSP1/2_DUB_cat"/>
</dbReference>
<proteinExistence type="predicted"/>
<dbReference type="OrthoDB" id="417506at2759"/>
<dbReference type="Gene3D" id="3.90.70.130">
    <property type="match status" value="1"/>
</dbReference>
<evidence type="ECO:0000313" key="4">
    <source>
        <dbReference type="EMBL" id="GBE58625.1"/>
    </source>
</evidence>
<dbReference type="Pfam" id="PF07910">
    <property type="entry name" value="Peptidase_C78"/>
    <property type="match status" value="1"/>
</dbReference>
<evidence type="ECO:0000259" key="3">
    <source>
        <dbReference type="Pfam" id="PF07910"/>
    </source>
</evidence>
<name>A0A2H6K6K9_9APIC</name>
<accession>A0A2H6K6K9</accession>